<proteinExistence type="predicted"/>
<evidence type="ECO:0000313" key="2">
    <source>
        <dbReference type="Proteomes" id="UP000037923"/>
    </source>
</evidence>
<evidence type="ECO:0000313" key="1">
    <source>
        <dbReference type="EMBL" id="KPA82852.1"/>
    </source>
</evidence>
<dbReference type="Proteomes" id="UP000037923">
    <property type="component" value="Unassembled WGS sequence"/>
</dbReference>
<reference evidence="1 2" key="1">
    <citation type="submission" date="2015-07" db="EMBL/GenBank/DDBJ databases">
        <title>High-quality genome of monoxenous trypanosomatid Leptomonas pyrrhocoris.</title>
        <authorList>
            <person name="Flegontov P."/>
            <person name="Butenko A."/>
            <person name="Firsov S."/>
            <person name="Vlcek C."/>
            <person name="Logacheva M.D."/>
            <person name="Field M."/>
            <person name="Filatov D."/>
            <person name="Flegontova O."/>
            <person name="Gerasimov E."/>
            <person name="Jackson A.P."/>
            <person name="Kelly S."/>
            <person name="Opperdoes F."/>
            <person name="O'Reilly A."/>
            <person name="Votypka J."/>
            <person name="Yurchenko V."/>
            <person name="Lukes J."/>
        </authorList>
    </citation>
    <scope>NUCLEOTIDE SEQUENCE [LARGE SCALE GENOMIC DNA]</scope>
    <source>
        <strain evidence="1">H10</strain>
    </source>
</reference>
<accession>A0A0N0DXE3</accession>
<keyword evidence="2" id="KW-1185">Reference proteome</keyword>
<dbReference type="GeneID" id="26902915"/>
<dbReference type="AlphaFoldDB" id="A0A0N0DXE3"/>
<dbReference type="VEuPathDB" id="TriTrypDB:LpyrH10_04_1740"/>
<comment type="caution">
    <text evidence="1">The sequence shown here is derived from an EMBL/GenBank/DDBJ whole genome shotgun (WGS) entry which is preliminary data.</text>
</comment>
<sequence length="54" mass="6183">MHSVIMIYVNQCFPAVAVITPKSFTDCLFFSASPPLRLSERGTNTRKKMMRPTY</sequence>
<gene>
    <name evidence="1" type="ORF">ABB37_02624</name>
</gene>
<protein>
    <submittedName>
        <fullName evidence="1">Uncharacterized protein</fullName>
    </submittedName>
</protein>
<dbReference type="RefSeq" id="XP_015661291.1">
    <property type="nucleotide sequence ID" value="XM_015799689.1"/>
</dbReference>
<dbReference type="EMBL" id="LGTL01000004">
    <property type="protein sequence ID" value="KPA82852.1"/>
    <property type="molecule type" value="Genomic_DNA"/>
</dbReference>
<organism evidence="1 2">
    <name type="scientific">Leptomonas pyrrhocoris</name>
    <name type="common">Firebug parasite</name>
    <dbReference type="NCBI Taxonomy" id="157538"/>
    <lineage>
        <taxon>Eukaryota</taxon>
        <taxon>Discoba</taxon>
        <taxon>Euglenozoa</taxon>
        <taxon>Kinetoplastea</taxon>
        <taxon>Metakinetoplastina</taxon>
        <taxon>Trypanosomatida</taxon>
        <taxon>Trypanosomatidae</taxon>
        <taxon>Leishmaniinae</taxon>
        <taxon>Leptomonas</taxon>
    </lineage>
</organism>
<name>A0A0N0DXE3_LEPPY</name>